<dbReference type="EC" id="5.6.2.3" evidence="1"/>
<keyword evidence="4" id="KW-1185">Reference proteome</keyword>
<dbReference type="InterPro" id="IPR010285">
    <property type="entry name" value="DNA_helicase_pif1-like_DEAD"/>
</dbReference>
<keyword evidence="1" id="KW-0227">DNA damage</keyword>
<keyword evidence="1" id="KW-0378">Hydrolase</keyword>
<evidence type="ECO:0000313" key="3">
    <source>
        <dbReference type="EMBL" id="CAF0851983.1"/>
    </source>
</evidence>
<dbReference type="Proteomes" id="UP000663879">
    <property type="component" value="Unassembled WGS sequence"/>
</dbReference>
<feature type="domain" description="DNA helicase Pif1-like DEAD-box helicase" evidence="2">
    <location>
        <begin position="47"/>
        <end position="151"/>
    </location>
</feature>
<dbReference type="EMBL" id="CAJNOC010001291">
    <property type="protein sequence ID" value="CAF0851983.1"/>
    <property type="molecule type" value="Genomic_DNA"/>
</dbReference>
<dbReference type="GO" id="GO:0016787">
    <property type="term" value="F:hydrolase activity"/>
    <property type="evidence" value="ECO:0007669"/>
    <property type="project" value="UniProtKB-KW"/>
</dbReference>
<keyword evidence="1" id="KW-0347">Helicase</keyword>
<organism evidence="3 4">
    <name type="scientific">Brachionus calyciflorus</name>
    <dbReference type="NCBI Taxonomy" id="104777"/>
    <lineage>
        <taxon>Eukaryota</taxon>
        <taxon>Metazoa</taxon>
        <taxon>Spiralia</taxon>
        <taxon>Gnathifera</taxon>
        <taxon>Rotifera</taxon>
        <taxon>Eurotatoria</taxon>
        <taxon>Monogononta</taxon>
        <taxon>Pseudotrocha</taxon>
        <taxon>Ploima</taxon>
        <taxon>Brachionidae</taxon>
        <taxon>Brachionus</taxon>
    </lineage>
</organism>
<comment type="cofactor">
    <cofactor evidence="1">
        <name>Mg(2+)</name>
        <dbReference type="ChEBI" id="CHEBI:18420"/>
    </cofactor>
</comment>
<comment type="similarity">
    <text evidence="1">Belongs to the helicase family.</text>
</comment>
<dbReference type="GO" id="GO:0006310">
    <property type="term" value="P:DNA recombination"/>
    <property type="evidence" value="ECO:0007669"/>
    <property type="project" value="UniProtKB-KW"/>
</dbReference>
<keyword evidence="1" id="KW-0547">Nucleotide-binding</keyword>
<comment type="caution">
    <text evidence="3">The sequence shown here is derived from an EMBL/GenBank/DDBJ whole genome shotgun (WGS) entry which is preliminary data.</text>
</comment>
<protein>
    <recommendedName>
        <fullName evidence="1">ATP-dependent DNA helicase</fullName>
        <ecNumber evidence="1">5.6.2.3</ecNumber>
    </recommendedName>
</protein>
<dbReference type="GO" id="GO:0000723">
    <property type="term" value="P:telomere maintenance"/>
    <property type="evidence" value="ECO:0007669"/>
    <property type="project" value="InterPro"/>
</dbReference>
<accession>A0A813W9K7</accession>
<dbReference type="InterPro" id="IPR051055">
    <property type="entry name" value="PIF1_helicase"/>
</dbReference>
<evidence type="ECO:0000259" key="2">
    <source>
        <dbReference type="Pfam" id="PF05970"/>
    </source>
</evidence>
<dbReference type="InterPro" id="IPR027417">
    <property type="entry name" value="P-loop_NTPase"/>
</dbReference>
<sequence length="490" mass="56785">MQSLNNGQQIYIANFLRSIRRKKTTFERVVIVQTHGNAMHYWQHTLERPLSTLRQFENVRLLIIDEISLVGCNLFRKINDRLIQIKGEKKPFGGILVILVGDFNQLSPVREPLVFEYGFRSKYALLAGNRLWENFLLFELTEVMRQRNDALFAQALNTLGNKHVYGLSDEQIEMFDNRFVSNINTIPDDAIILCYTNDDVKKFNKEKIELSDGELIECVSADNSSGQGKDSNACRNALAELKTKTDLNDTACLPTKILFKFNCKYMITTNMKLNDGLVIGAVGVLKSLIRDDKADRPVLKRVYLDFGDADVGRLTRNNADTLRKLRKDNIRANWTCIEWDQQTIKKGISVDREQLQFTIQRALLYVALSRVTTLDGLYIFNSNPTSQKSIFSDRIRGLTRDKRNEKIDEDERCNSVRKEMRRLRTQCQMENEYKFLDQTFLQDSNSLSIMALMCENECMNRMRNKLNLNPMSVNECTYRRIRETTGSHLD</sequence>
<dbReference type="AlphaFoldDB" id="A0A813W9K7"/>
<name>A0A813W9K7_9BILA</name>
<dbReference type="Pfam" id="PF05970">
    <property type="entry name" value="PIF1"/>
    <property type="match status" value="1"/>
</dbReference>
<evidence type="ECO:0000256" key="1">
    <source>
        <dbReference type="RuleBase" id="RU363044"/>
    </source>
</evidence>
<proteinExistence type="inferred from homology"/>
<dbReference type="GO" id="GO:0005524">
    <property type="term" value="F:ATP binding"/>
    <property type="evidence" value="ECO:0007669"/>
    <property type="project" value="UniProtKB-KW"/>
</dbReference>
<dbReference type="GO" id="GO:0043139">
    <property type="term" value="F:5'-3' DNA helicase activity"/>
    <property type="evidence" value="ECO:0007669"/>
    <property type="project" value="UniProtKB-EC"/>
</dbReference>
<dbReference type="Gene3D" id="3.40.50.300">
    <property type="entry name" value="P-loop containing nucleotide triphosphate hydrolases"/>
    <property type="match status" value="1"/>
</dbReference>
<dbReference type="SUPFAM" id="SSF52540">
    <property type="entry name" value="P-loop containing nucleoside triphosphate hydrolases"/>
    <property type="match status" value="1"/>
</dbReference>
<dbReference type="PANTHER" id="PTHR47642">
    <property type="entry name" value="ATP-DEPENDENT DNA HELICASE"/>
    <property type="match status" value="1"/>
</dbReference>
<reference evidence="3" key="1">
    <citation type="submission" date="2021-02" db="EMBL/GenBank/DDBJ databases">
        <authorList>
            <person name="Nowell W R."/>
        </authorList>
    </citation>
    <scope>NUCLEOTIDE SEQUENCE</scope>
    <source>
        <strain evidence="3">Ploen Becks lab</strain>
    </source>
</reference>
<keyword evidence="1" id="KW-0067">ATP-binding</keyword>
<dbReference type="GO" id="GO:0006281">
    <property type="term" value="P:DNA repair"/>
    <property type="evidence" value="ECO:0007669"/>
    <property type="project" value="UniProtKB-KW"/>
</dbReference>
<dbReference type="OrthoDB" id="7762548at2759"/>
<keyword evidence="1" id="KW-0234">DNA repair</keyword>
<gene>
    <name evidence="3" type="ORF">OXX778_LOCUS8998</name>
</gene>
<comment type="catalytic activity">
    <reaction evidence="1">
        <text>ATP + H2O = ADP + phosphate + H(+)</text>
        <dbReference type="Rhea" id="RHEA:13065"/>
        <dbReference type="ChEBI" id="CHEBI:15377"/>
        <dbReference type="ChEBI" id="CHEBI:15378"/>
        <dbReference type="ChEBI" id="CHEBI:30616"/>
        <dbReference type="ChEBI" id="CHEBI:43474"/>
        <dbReference type="ChEBI" id="CHEBI:456216"/>
        <dbReference type="EC" id="5.6.2.3"/>
    </reaction>
</comment>
<keyword evidence="1" id="KW-0233">DNA recombination</keyword>
<evidence type="ECO:0000313" key="4">
    <source>
        <dbReference type="Proteomes" id="UP000663879"/>
    </source>
</evidence>